<sequence>MLLVLTPCRGMGARFLSFEFASMLKTSSLLRKVYLLDLSSEQLSSFNISRNCFYDYLVGDRGISNVFARMPHPDLDGVLVSRLLGTCYVEPEELFKTLNDAEVVQNFINFVRVAEGEEGVGLVIFMPLDPIGIHFLRILDSTDVNYTSIYVIGEMNYCTSTPIPKFIRNIHGIVVNKVPKAMFLRLFDEIDETEAVRSSLPLGLVSALILGLTRHLYAHSIRDYLPVALRMVPDQSLISLRNVLDYFLFTLFNKGERKVYGYMGGAAYERPLRATSK</sequence>
<evidence type="ECO:0000313" key="2">
    <source>
        <dbReference type="Proteomes" id="UP001063698"/>
    </source>
</evidence>
<dbReference type="AlphaFoldDB" id="A0A977KBG8"/>
<gene>
    <name evidence="1" type="ORF">IPA_06170</name>
</gene>
<protein>
    <submittedName>
        <fullName evidence="1">Uncharacterized protein</fullName>
    </submittedName>
</protein>
<reference evidence="1" key="1">
    <citation type="submission" date="2013-11" db="EMBL/GenBank/DDBJ databases">
        <title>Comparative genomics of Ignicoccus.</title>
        <authorList>
            <person name="Podar M."/>
        </authorList>
    </citation>
    <scope>NUCLEOTIDE SEQUENCE</scope>
    <source>
        <strain evidence="1">DSM 13166</strain>
    </source>
</reference>
<organism evidence="1 2">
    <name type="scientific">Ignicoccus pacificus DSM 13166</name>
    <dbReference type="NCBI Taxonomy" id="940294"/>
    <lineage>
        <taxon>Archaea</taxon>
        <taxon>Thermoproteota</taxon>
        <taxon>Thermoprotei</taxon>
        <taxon>Desulfurococcales</taxon>
        <taxon>Desulfurococcaceae</taxon>
        <taxon>Ignicoccus</taxon>
    </lineage>
</organism>
<dbReference type="KEGG" id="ipc:IPA_06170"/>
<name>A0A977KBG8_9CREN</name>
<dbReference type="Proteomes" id="UP001063698">
    <property type="component" value="Chromosome"/>
</dbReference>
<evidence type="ECO:0000313" key="1">
    <source>
        <dbReference type="EMBL" id="UXD22553.1"/>
    </source>
</evidence>
<dbReference type="EMBL" id="CP006868">
    <property type="protein sequence ID" value="UXD22553.1"/>
    <property type="molecule type" value="Genomic_DNA"/>
</dbReference>
<keyword evidence="2" id="KW-1185">Reference proteome</keyword>
<accession>A0A977KBG8</accession>
<proteinExistence type="predicted"/>